<dbReference type="EMBL" id="ML977138">
    <property type="protein sequence ID" value="KAF1991851.1"/>
    <property type="molecule type" value="Genomic_DNA"/>
</dbReference>
<feature type="transmembrane region" description="Helical" evidence="2">
    <location>
        <begin position="210"/>
        <end position="229"/>
    </location>
</feature>
<dbReference type="Proteomes" id="UP000800041">
    <property type="component" value="Unassembled WGS sequence"/>
</dbReference>
<name>A0A6G1HF43_9PEZI</name>
<dbReference type="AlphaFoldDB" id="A0A6G1HF43"/>
<proteinExistence type="predicted"/>
<feature type="compositionally biased region" description="Polar residues" evidence="1">
    <location>
        <begin position="405"/>
        <end position="433"/>
    </location>
</feature>
<accession>A0A6G1HF43</accession>
<feature type="compositionally biased region" description="Low complexity" evidence="1">
    <location>
        <begin position="469"/>
        <end position="481"/>
    </location>
</feature>
<reference evidence="3" key="1">
    <citation type="journal article" date="2020" name="Stud. Mycol.">
        <title>101 Dothideomycetes genomes: a test case for predicting lifestyles and emergence of pathogens.</title>
        <authorList>
            <person name="Haridas S."/>
            <person name="Albert R."/>
            <person name="Binder M."/>
            <person name="Bloem J."/>
            <person name="Labutti K."/>
            <person name="Salamov A."/>
            <person name="Andreopoulos B."/>
            <person name="Baker S."/>
            <person name="Barry K."/>
            <person name="Bills G."/>
            <person name="Bluhm B."/>
            <person name="Cannon C."/>
            <person name="Castanera R."/>
            <person name="Culley D."/>
            <person name="Daum C."/>
            <person name="Ezra D."/>
            <person name="Gonzalez J."/>
            <person name="Henrissat B."/>
            <person name="Kuo A."/>
            <person name="Liang C."/>
            <person name="Lipzen A."/>
            <person name="Lutzoni F."/>
            <person name="Magnuson J."/>
            <person name="Mondo S."/>
            <person name="Nolan M."/>
            <person name="Ohm R."/>
            <person name="Pangilinan J."/>
            <person name="Park H.-J."/>
            <person name="Ramirez L."/>
            <person name="Alfaro M."/>
            <person name="Sun H."/>
            <person name="Tritt A."/>
            <person name="Yoshinaga Y."/>
            <person name="Zwiers L.-H."/>
            <person name="Turgeon B."/>
            <person name="Goodwin S."/>
            <person name="Spatafora J."/>
            <person name="Crous P."/>
            <person name="Grigoriev I."/>
        </authorList>
    </citation>
    <scope>NUCLEOTIDE SEQUENCE</scope>
    <source>
        <strain evidence="3">CBS 113979</strain>
    </source>
</reference>
<keyword evidence="2" id="KW-1133">Transmembrane helix</keyword>
<feature type="compositionally biased region" description="Basic and acidic residues" evidence="1">
    <location>
        <begin position="482"/>
        <end position="501"/>
    </location>
</feature>
<keyword evidence="2" id="KW-0472">Membrane</keyword>
<evidence type="ECO:0000313" key="3">
    <source>
        <dbReference type="EMBL" id="KAF1991851.1"/>
    </source>
</evidence>
<feature type="transmembrane region" description="Helical" evidence="2">
    <location>
        <begin position="18"/>
        <end position="36"/>
    </location>
</feature>
<keyword evidence="2" id="KW-0812">Transmembrane</keyword>
<evidence type="ECO:0000256" key="1">
    <source>
        <dbReference type="SAM" id="MobiDB-lite"/>
    </source>
</evidence>
<organism evidence="3 4">
    <name type="scientific">Aulographum hederae CBS 113979</name>
    <dbReference type="NCBI Taxonomy" id="1176131"/>
    <lineage>
        <taxon>Eukaryota</taxon>
        <taxon>Fungi</taxon>
        <taxon>Dikarya</taxon>
        <taxon>Ascomycota</taxon>
        <taxon>Pezizomycotina</taxon>
        <taxon>Dothideomycetes</taxon>
        <taxon>Pleosporomycetidae</taxon>
        <taxon>Aulographales</taxon>
        <taxon>Aulographaceae</taxon>
    </lineage>
</organism>
<protein>
    <submittedName>
        <fullName evidence="3">Uncharacterized protein</fullName>
    </submittedName>
</protein>
<evidence type="ECO:0000256" key="2">
    <source>
        <dbReference type="SAM" id="Phobius"/>
    </source>
</evidence>
<feature type="region of interest" description="Disordered" evidence="1">
    <location>
        <begin position="405"/>
        <end position="501"/>
    </location>
</feature>
<evidence type="ECO:0000313" key="4">
    <source>
        <dbReference type="Proteomes" id="UP000800041"/>
    </source>
</evidence>
<feature type="transmembrane region" description="Helical" evidence="2">
    <location>
        <begin position="180"/>
        <end position="198"/>
    </location>
</feature>
<gene>
    <name evidence="3" type="ORF">K402DRAFT_450032</name>
</gene>
<sequence>MDLTTRNNPLNLAPDNRIVTAVAFPLAGLVATAFKLRRLRGWQKPQTSFSFAGEGADRQVCIASADAYTEWWSFPEVIPATKASTYGVPEDACTYADFLELIRPDVLCAPMPVAAQTDAPSDGPFTEPAPALADYFVEEIFFSWYKWIWEKAPSLNINLLGLLGAVAEVLIDFGKDFRDACLWMWSWIWVTVSAPFRWTASLFLNLYKGIKILVLFIFGIVNIIFLFLVEWGRYSLQHPSVQRWAIFVFGFLKLEAMIQRAISAWITSWLSFLIGKSLALFKPFGRACSRWWGGGCSEKAKTKEPDAMSAWVVSQLETKINARFDALVAEIQEAQANAIESQVDSRMSSALDSFLCHIDKRFTTALQLSVPISTENLDEMFDVGSTSGSTSSSLSGMRVLDSGIESSVETTDNTSVSKSSASRANAETLPSTRTSKKSLSPIEESTTALDDTKHGSGRSFGDTEAKPTASDSSSGGSSNGAAKDEVPTPDDASKSDNDQTD</sequence>
<keyword evidence="4" id="KW-1185">Reference proteome</keyword>